<organism evidence="1 2">
    <name type="scientific">Novipirellula rosea</name>
    <dbReference type="NCBI Taxonomy" id="1031540"/>
    <lineage>
        <taxon>Bacteria</taxon>
        <taxon>Pseudomonadati</taxon>
        <taxon>Planctomycetota</taxon>
        <taxon>Planctomycetia</taxon>
        <taxon>Pirellulales</taxon>
        <taxon>Pirellulaceae</taxon>
        <taxon>Novipirellula</taxon>
    </lineage>
</organism>
<reference evidence="2" key="1">
    <citation type="journal article" date="2019" name="Int. J. Syst. Evol. Microbiol.">
        <title>The Global Catalogue of Microorganisms (GCM) 10K type strain sequencing project: providing services to taxonomists for standard genome sequencing and annotation.</title>
        <authorList>
            <consortium name="The Broad Institute Genomics Platform"/>
            <consortium name="The Broad Institute Genome Sequencing Center for Infectious Disease"/>
            <person name="Wu L."/>
            <person name="Ma J."/>
        </authorList>
    </citation>
    <scope>NUCLEOTIDE SEQUENCE [LARGE SCALE GENOMIC DNA]</scope>
    <source>
        <strain evidence="2">JCM 17759</strain>
    </source>
</reference>
<dbReference type="RefSeq" id="WP_345326580.1">
    <property type="nucleotide sequence ID" value="NZ_BAABGA010000067.1"/>
</dbReference>
<evidence type="ECO:0000313" key="1">
    <source>
        <dbReference type="EMBL" id="GAA4464142.1"/>
    </source>
</evidence>
<comment type="caution">
    <text evidence="1">The sequence shown here is derived from an EMBL/GenBank/DDBJ whole genome shotgun (WGS) entry which is preliminary data.</text>
</comment>
<dbReference type="Pfam" id="PF10134">
    <property type="entry name" value="RPA"/>
    <property type="match status" value="1"/>
</dbReference>
<keyword evidence="2" id="KW-1185">Reference proteome</keyword>
<gene>
    <name evidence="1" type="ORF">GCM10023156_50310</name>
</gene>
<dbReference type="EMBL" id="BAABGA010000067">
    <property type="protein sequence ID" value="GAA4464142.1"/>
    <property type="molecule type" value="Genomic_DNA"/>
</dbReference>
<protein>
    <submittedName>
        <fullName evidence="1">Replication initiator protein A</fullName>
    </submittedName>
</protein>
<dbReference type="Proteomes" id="UP001500840">
    <property type="component" value="Unassembled WGS sequence"/>
</dbReference>
<evidence type="ECO:0000313" key="2">
    <source>
        <dbReference type="Proteomes" id="UP001500840"/>
    </source>
</evidence>
<accession>A0ABP8NAL4</accession>
<dbReference type="InterPro" id="IPR018777">
    <property type="entry name" value="Replication_initiator_prot_A"/>
</dbReference>
<proteinExistence type="predicted"/>
<sequence length="367" mass="42265">MVCEGPNSIKNRSPLLPERHPVQDFFVCDVFDAAPKADMASMAHPVFSLSTKPDLRVRRYEHNDAWIEIKPSSDGLATIHDRDILIFCISQLIAAINEGRQVSQAVRFRAYDLLTATNRMTSGRGYELLKGAMDRLAGTRITTNIVSGNKEITRGFGLIESFEIVRQHRDGRMQEIEVKLSDWVFNAIKSKEVLTLNRDYFRLRKAIERRLYEIARKHCGRKPEWRISLDLLRKKCGSGSTLKEFKRLVFKVCKDDEANDHFPDYRIRIDDRGGRGKDVVIFESRGSIPAINNGGATDRGAVRPLDPEIYHAARMDAPGWDVYELERQWRIWMEMSDAKLPRNPEAAFLGFCRKWHQKRRPTQFGSV</sequence>
<name>A0ABP8NAL4_9BACT</name>